<keyword evidence="3 9" id="KW-1003">Cell membrane</keyword>
<name>A0ABP5JT91_9ACTN</name>
<dbReference type="Gene3D" id="3.30.1360.200">
    <property type="match status" value="1"/>
</dbReference>
<proteinExistence type="inferred from homology"/>
<gene>
    <name evidence="14" type="primary">secD_1</name>
    <name evidence="9" type="synonym">secD</name>
    <name evidence="14" type="ORF">GCM10009843_17520</name>
</gene>
<dbReference type="Gene3D" id="3.30.70.3220">
    <property type="match status" value="1"/>
</dbReference>
<keyword evidence="5 9" id="KW-0653">Protein transport</keyword>
<dbReference type="HAMAP" id="MF_01463_B">
    <property type="entry name" value="SecD_B"/>
    <property type="match status" value="1"/>
</dbReference>
<dbReference type="InterPro" id="IPR005791">
    <property type="entry name" value="SecD"/>
</dbReference>
<evidence type="ECO:0000256" key="8">
    <source>
        <dbReference type="ARBA" id="ARBA00023136"/>
    </source>
</evidence>
<evidence type="ECO:0000259" key="12">
    <source>
        <dbReference type="Pfam" id="PF21760"/>
    </source>
</evidence>
<feature type="compositionally biased region" description="Polar residues" evidence="10">
    <location>
        <begin position="125"/>
        <end position="141"/>
    </location>
</feature>
<sequence>MARSSVTRAGRTLVAFFSVLAVLYGLVALAGSWTPELGLDLQGGTRITLIAKDGANTTPENLEEARRILEQRVNGSGVTEAEVSTQGNRFIVVEVPGQSRRDLVETIKRQAQLRFRVVAQSANGTAIPSSTADPSDGSSAEPSDIPSEPVVTIAPSESASPGEPKETKTPKSSSSPKNRAPFTADQEQATDGATESPSFDATSLPGEQSTESPGAGNGSEGATDGATDEPTETPTETPTDGASGAPSIDDPLNWVLNPDEESLAAFNAFSCPPPGQAPEVDDDPDKPLVTCDENGTKYLLSVAMVEGTQLTDAGLRPPTQTSVEYAVQLQFNDEGSDEFGRISDALYGTQRQFAIVLDGEVISAPTMNAPIHNGSAEITGQFTEAEARDLANSLKFGALPIQFESDPPVETVGPSLAGNQLSAGILAGLIGLGAVMLYCLVYYRGLGLVVLASLMVAAAMTYALVLLLSETAGFTLSLPGIAGLIVAVGITADSFVVYFERIRDEMRDGKSMRVAVETGWARARNTCLAADAVSLLAAVVLYIFAAGVVKGFAFALGISTLIDLAVFFWFTHPMLTFLARFKFFNSGHRLSGLSAETLGVDRLPSNRDGRSGSDRDLVGGRA</sequence>
<feature type="domain" description="Protein export membrane protein SecD/SecF C-terminal" evidence="11">
    <location>
        <begin position="408"/>
        <end position="578"/>
    </location>
</feature>
<dbReference type="RefSeq" id="WP_344303308.1">
    <property type="nucleotide sequence ID" value="NZ_BAAAQQ010000008.1"/>
</dbReference>
<keyword evidence="8 9" id="KW-0472">Membrane</keyword>
<dbReference type="Pfam" id="PF21760">
    <property type="entry name" value="SecD_1st"/>
    <property type="match status" value="1"/>
</dbReference>
<dbReference type="InterPro" id="IPR048631">
    <property type="entry name" value="SecD_1st"/>
</dbReference>
<comment type="similarity">
    <text evidence="9">Belongs to the SecD/SecF family. SecD subfamily.</text>
</comment>
<dbReference type="EMBL" id="BAAAQQ010000008">
    <property type="protein sequence ID" value="GAA2122405.1"/>
    <property type="molecule type" value="Genomic_DNA"/>
</dbReference>
<evidence type="ECO:0000256" key="2">
    <source>
        <dbReference type="ARBA" id="ARBA00022448"/>
    </source>
</evidence>
<dbReference type="InterPro" id="IPR054384">
    <property type="entry name" value="SecDF_P1_head"/>
</dbReference>
<evidence type="ECO:0000256" key="4">
    <source>
        <dbReference type="ARBA" id="ARBA00022692"/>
    </source>
</evidence>
<dbReference type="Proteomes" id="UP001500575">
    <property type="component" value="Unassembled WGS sequence"/>
</dbReference>
<dbReference type="InterPro" id="IPR048634">
    <property type="entry name" value="SecD_SecF_C"/>
</dbReference>
<evidence type="ECO:0000256" key="5">
    <source>
        <dbReference type="ARBA" id="ARBA00022927"/>
    </source>
</evidence>
<protein>
    <recommendedName>
        <fullName evidence="9">Protein translocase subunit SecD</fullName>
    </recommendedName>
</protein>
<keyword evidence="7 9" id="KW-0811">Translocation</keyword>
<evidence type="ECO:0000313" key="15">
    <source>
        <dbReference type="Proteomes" id="UP001500575"/>
    </source>
</evidence>
<dbReference type="InterPro" id="IPR055344">
    <property type="entry name" value="SecD_SecF_C_bact"/>
</dbReference>
<keyword evidence="4 9" id="KW-0812">Transmembrane</keyword>
<keyword evidence="2 9" id="KW-0813">Transport</keyword>
<comment type="caution">
    <text evidence="14">The sequence shown here is derived from an EMBL/GenBank/DDBJ whole genome shotgun (WGS) entry which is preliminary data.</text>
</comment>
<evidence type="ECO:0000256" key="6">
    <source>
        <dbReference type="ARBA" id="ARBA00022989"/>
    </source>
</evidence>
<organism evidence="14 15">
    <name type="scientific">Nocardioides bigeumensis</name>
    <dbReference type="NCBI Taxonomy" id="433657"/>
    <lineage>
        <taxon>Bacteria</taxon>
        <taxon>Bacillati</taxon>
        <taxon>Actinomycetota</taxon>
        <taxon>Actinomycetes</taxon>
        <taxon>Propionibacteriales</taxon>
        <taxon>Nocardioidaceae</taxon>
        <taxon>Nocardioides</taxon>
    </lineage>
</organism>
<dbReference type="NCBIfam" id="TIGR01129">
    <property type="entry name" value="secD"/>
    <property type="match status" value="1"/>
</dbReference>
<feature type="compositionally biased region" description="Polar residues" evidence="10">
    <location>
        <begin position="185"/>
        <end position="212"/>
    </location>
</feature>
<comment type="subcellular location">
    <subcellularLocation>
        <location evidence="1 9">Cell membrane</location>
        <topology evidence="1 9">Multi-pass membrane protein</topology>
    </subcellularLocation>
</comment>
<dbReference type="Gene3D" id="1.20.1640.10">
    <property type="entry name" value="Multidrug efflux transporter AcrB transmembrane domain"/>
    <property type="match status" value="1"/>
</dbReference>
<feature type="transmembrane region" description="Helical" evidence="9">
    <location>
        <begin position="448"/>
        <end position="469"/>
    </location>
</feature>
<evidence type="ECO:0000259" key="13">
    <source>
        <dbReference type="Pfam" id="PF22599"/>
    </source>
</evidence>
<reference evidence="15" key="1">
    <citation type="journal article" date="2019" name="Int. J. Syst. Evol. Microbiol.">
        <title>The Global Catalogue of Microorganisms (GCM) 10K type strain sequencing project: providing services to taxonomists for standard genome sequencing and annotation.</title>
        <authorList>
            <consortium name="The Broad Institute Genomics Platform"/>
            <consortium name="The Broad Institute Genome Sequencing Center for Infectious Disease"/>
            <person name="Wu L."/>
            <person name="Ma J."/>
        </authorList>
    </citation>
    <scope>NUCLEOTIDE SEQUENCE [LARGE SCALE GENOMIC DNA]</scope>
    <source>
        <strain evidence="15">JCM 16021</strain>
    </source>
</reference>
<feature type="domain" description="Protein translocase subunit SecDF P1" evidence="12">
    <location>
        <begin position="63"/>
        <end position="119"/>
    </location>
</feature>
<evidence type="ECO:0000256" key="1">
    <source>
        <dbReference type="ARBA" id="ARBA00004651"/>
    </source>
</evidence>
<evidence type="ECO:0000256" key="10">
    <source>
        <dbReference type="SAM" id="MobiDB-lite"/>
    </source>
</evidence>
<dbReference type="PANTHER" id="PTHR30081">
    <property type="entry name" value="PROTEIN-EXPORT MEMBRANE PROTEIN SEC"/>
    <property type="match status" value="1"/>
</dbReference>
<dbReference type="Pfam" id="PF02355">
    <property type="entry name" value="SecD_SecF_C"/>
    <property type="match status" value="1"/>
</dbReference>
<feature type="transmembrane region" description="Helical" evidence="9">
    <location>
        <begin position="481"/>
        <end position="502"/>
    </location>
</feature>
<dbReference type="InterPro" id="IPR022813">
    <property type="entry name" value="SecD/SecF_arch_bac"/>
</dbReference>
<evidence type="ECO:0000256" key="3">
    <source>
        <dbReference type="ARBA" id="ARBA00022475"/>
    </source>
</evidence>
<evidence type="ECO:0000256" key="9">
    <source>
        <dbReference type="HAMAP-Rule" id="MF_01463"/>
    </source>
</evidence>
<dbReference type="PANTHER" id="PTHR30081:SF1">
    <property type="entry name" value="PROTEIN TRANSLOCASE SUBUNIT SECD"/>
    <property type="match status" value="1"/>
</dbReference>
<comment type="subunit">
    <text evidence="9">Forms a complex with SecF. Part of the essential Sec protein translocation apparatus which comprises SecA, SecYEG and auxiliary proteins SecDF. Other proteins may also be involved.</text>
</comment>
<feature type="region of interest" description="Disordered" evidence="10">
    <location>
        <begin position="125"/>
        <end position="255"/>
    </location>
</feature>
<feature type="transmembrane region" description="Helical" evidence="9">
    <location>
        <begin position="523"/>
        <end position="545"/>
    </location>
</feature>
<evidence type="ECO:0000313" key="14">
    <source>
        <dbReference type="EMBL" id="GAA2122405.1"/>
    </source>
</evidence>
<dbReference type="NCBIfam" id="TIGR00916">
    <property type="entry name" value="2A0604s01"/>
    <property type="match status" value="1"/>
</dbReference>
<feature type="compositionally biased region" description="Low complexity" evidence="10">
    <location>
        <begin position="232"/>
        <end position="242"/>
    </location>
</feature>
<feature type="transmembrane region" description="Helical" evidence="9">
    <location>
        <begin position="421"/>
        <end position="441"/>
    </location>
</feature>
<feature type="transmembrane region" description="Helical" evidence="9">
    <location>
        <begin position="551"/>
        <end position="570"/>
    </location>
</feature>
<evidence type="ECO:0000256" key="7">
    <source>
        <dbReference type="ARBA" id="ARBA00023010"/>
    </source>
</evidence>
<feature type="domain" description="SecDF P1 head subdomain" evidence="13">
    <location>
        <begin position="292"/>
        <end position="401"/>
    </location>
</feature>
<dbReference type="Pfam" id="PF22599">
    <property type="entry name" value="SecDF_P1_head"/>
    <property type="match status" value="1"/>
</dbReference>
<feature type="transmembrane region" description="Helical" evidence="9">
    <location>
        <begin position="12"/>
        <end position="33"/>
    </location>
</feature>
<evidence type="ECO:0000259" key="11">
    <source>
        <dbReference type="Pfam" id="PF02355"/>
    </source>
</evidence>
<comment type="function">
    <text evidence="9">Part of the Sec protein translocase complex. Interacts with the SecYEG preprotein conducting channel. SecDF uses the proton motive force (PMF) to complete protein translocation after the ATP-dependent function of SecA.</text>
</comment>
<accession>A0ABP5JT91</accession>
<keyword evidence="15" id="KW-1185">Reference proteome</keyword>
<keyword evidence="6 9" id="KW-1133">Transmembrane helix</keyword>
<dbReference type="SUPFAM" id="SSF82866">
    <property type="entry name" value="Multidrug efflux transporter AcrB transmembrane domain"/>
    <property type="match status" value="1"/>
</dbReference>